<gene>
    <name evidence="4" type="ORF">MNEG_9014</name>
</gene>
<dbReference type="GO" id="GO:0016491">
    <property type="term" value="F:oxidoreductase activity"/>
    <property type="evidence" value="ECO:0007669"/>
    <property type="project" value="UniProtKB-KW"/>
</dbReference>
<dbReference type="Pfam" id="PF13561">
    <property type="entry name" value="adh_short_C2"/>
    <property type="match status" value="1"/>
</dbReference>
<sequence>MPLIQSAPSPIAAAARGDGASDEPGPGGGTSKPARRAAASAVSAALLCSVASSRRAPGSAGASGGPAASVVLSADNEGDLQKTLDEIQKGSGGGGGGRLSAAPADALDPQAVDHVLQQALRAHGRVDAVACCVGNVEARSLLATELAELDRVVKVNLHTQFNAMLPNEQHQGQGQQAAGGGGGGGGGVGRQGPSSGSVVMVSAALAGHGIPNYDAFTAAKAAVEGLMRAAAATYAPHRVRVNCVAPGLVETGQTEKFTGNERVKHASEAMHPAKRLVGADEVAQAVHFLMAGPAAITGQVLAVDAGLAHLHADRAQDYGV</sequence>
<dbReference type="PRINTS" id="PR00081">
    <property type="entry name" value="GDHRDH"/>
</dbReference>
<dbReference type="PANTHER" id="PTHR24321:SF8">
    <property type="entry name" value="ESTRADIOL 17-BETA-DEHYDROGENASE 8-RELATED"/>
    <property type="match status" value="1"/>
</dbReference>
<evidence type="ECO:0000313" key="4">
    <source>
        <dbReference type="EMBL" id="KIY98946.1"/>
    </source>
</evidence>
<evidence type="ECO:0000256" key="1">
    <source>
        <dbReference type="ARBA" id="ARBA00006484"/>
    </source>
</evidence>
<accession>A0A0D2MDV7</accession>
<organism evidence="4 5">
    <name type="scientific">Monoraphidium neglectum</name>
    <dbReference type="NCBI Taxonomy" id="145388"/>
    <lineage>
        <taxon>Eukaryota</taxon>
        <taxon>Viridiplantae</taxon>
        <taxon>Chlorophyta</taxon>
        <taxon>core chlorophytes</taxon>
        <taxon>Chlorophyceae</taxon>
        <taxon>CS clade</taxon>
        <taxon>Sphaeropleales</taxon>
        <taxon>Selenastraceae</taxon>
        <taxon>Monoraphidium</taxon>
    </lineage>
</organism>
<evidence type="ECO:0000256" key="3">
    <source>
        <dbReference type="SAM" id="MobiDB-lite"/>
    </source>
</evidence>
<dbReference type="OrthoDB" id="47007at2759"/>
<dbReference type="GeneID" id="25741889"/>
<dbReference type="PANTHER" id="PTHR24321">
    <property type="entry name" value="DEHYDROGENASES, SHORT CHAIN"/>
    <property type="match status" value="1"/>
</dbReference>
<keyword evidence="5" id="KW-1185">Reference proteome</keyword>
<feature type="region of interest" description="Disordered" evidence="3">
    <location>
        <begin position="1"/>
        <end position="36"/>
    </location>
</feature>
<dbReference type="Gene3D" id="3.40.50.720">
    <property type="entry name" value="NAD(P)-binding Rossmann-like Domain"/>
    <property type="match status" value="1"/>
</dbReference>
<dbReference type="InterPro" id="IPR002347">
    <property type="entry name" value="SDR_fam"/>
</dbReference>
<dbReference type="KEGG" id="mng:MNEG_9014"/>
<feature type="compositionally biased region" description="Low complexity" evidence="3">
    <location>
        <begin position="1"/>
        <end position="15"/>
    </location>
</feature>
<dbReference type="Pfam" id="PF00106">
    <property type="entry name" value="adh_short"/>
    <property type="match status" value="1"/>
</dbReference>
<evidence type="ECO:0000256" key="2">
    <source>
        <dbReference type="ARBA" id="ARBA00023002"/>
    </source>
</evidence>
<comment type="similarity">
    <text evidence="1">Belongs to the short-chain dehydrogenases/reductases (SDR) family.</text>
</comment>
<dbReference type="RefSeq" id="XP_013897966.1">
    <property type="nucleotide sequence ID" value="XM_014042512.1"/>
</dbReference>
<reference evidence="4 5" key="1">
    <citation type="journal article" date="2013" name="BMC Genomics">
        <title>Reconstruction of the lipid metabolism for the microalga Monoraphidium neglectum from its genome sequence reveals characteristics suitable for biofuel production.</title>
        <authorList>
            <person name="Bogen C."/>
            <person name="Al-Dilaimi A."/>
            <person name="Albersmeier A."/>
            <person name="Wichmann J."/>
            <person name="Grundmann M."/>
            <person name="Rupp O."/>
            <person name="Lauersen K.J."/>
            <person name="Blifernez-Klassen O."/>
            <person name="Kalinowski J."/>
            <person name="Goesmann A."/>
            <person name="Mussgnug J.H."/>
            <person name="Kruse O."/>
        </authorList>
    </citation>
    <scope>NUCLEOTIDE SEQUENCE [LARGE SCALE GENOMIC DNA]</scope>
    <source>
        <strain evidence="4 5">SAG 48.87</strain>
    </source>
</reference>
<name>A0A0D2MDV7_9CHLO</name>
<evidence type="ECO:0000313" key="5">
    <source>
        <dbReference type="Proteomes" id="UP000054498"/>
    </source>
</evidence>
<dbReference type="STRING" id="145388.A0A0D2MDV7"/>
<dbReference type="EMBL" id="KK102009">
    <property type="protein sequence ID" value="KIY98946.1"/>
    <property type="molecule type" value="Genomic_DNA"/>
</dbReference>
<dbReference type="SUPFAM" id="SSF51735">
    <property type="entry name" value="NAD(P)-binding Rossmann-fold domains"/>
    <property type="match status" value="1"/>
</dbReference>
<keyword evidence="2" id="KW-0560">Oxidoreductase</keyword>
<feature type="region of interest" description="Disordered" evidence="3">
    <location>
        <begin position="169"/>
        <end position="194"/>
    </location>
</feature>
<dbReference type="AlphaFoldDB" id="A0A0D2MDV7"/>
<dbReference type="InterPro" id="IPR036291">
    <property type="entry name" value="NAD(P)-bd_dom_sf"/>
</dbReference>
<proteinExistence type="inferred from homology"/>
<dbReference type="Proteomes" id="UP000054498">
    <property type="component" value="Unassembled WGS sequence"/>
</dbReference>
<protein>
    <submittedName>
        <fullName evidence="4">3-oxoacyl-[acyl-carrier-protein] reductase</fullName>
    </submittedName>
</protein>
<dbReference type="CDD" id="cd05233">
    <property type="entry name" value="SDR_c"/>
    <property type="match status" value="1"/>
</dbReference>
<feature type="compositionally biased region" description="Gly residues" evidence="3">
    <location>
        <begin position="177"/>
        <end position="190"/>
    </location>
</feature>